<accession>A0A4V0Z0E5</accession>
<keyword evidence="3" id="KW-0804">Transcription</keyword>
<dbReference type="SMART" id="SM00354">
    <property type="entry name" value="HTH_LACI"/>
    <property type="match status" value="1"/>
</dbReference>
<dbReference type="PROSITE" id="PS00356">
    <property type="entry name" value="HTH_LACI_1"/>
    <property type="match status" value="1"/>
</dbReference>
<dbReference type="Pfam" id="PF13377">
    <property type="entry name" value="Peripla_BP_3"/>
    <property type="match status" value="1"/>
</dbReference>
<reference evidence="5 6" key="1">
    <citation type="submission" date="2019-01" db="EMBL/GenBank/DDBJ databases">
        <title>Ktedonosporobacter rubrisoli SCAWS-G2.</title>
        <authorList>
            <person name="Huang Y."/>
            <person name="Yan B."/>
        </authorList>
    </citation>
    <scope>NUCLEOTIDE SEQUENCE [LARGE SCALE GENOMIC DNA]</scope>
    <source>
        <strain evidence="5 6">SCAWS-G2</strain>
    </source>
</reference>
<dbReference type="PANTHER" id="PTHR30146:SF109">
    <property type="entry name" value="HTH-TYPE TRANSCRIPTIONAL REGULATOR GALS"/>
    <property type="match status" value="1"/>
</dbReference>
<dbReference type="InterPro" id="IPR046335">
    <property type="entry name" value="LacI/GalR-like_sensor"/>
</dbReference>
<dbReference type="KEGG" id="kbs:EPA93_46065"/>
<protein>
    <submittedName>
        <fullName evidence="5">LacI family transcriptional regulator</fullName>
    </submittedName>
</protein>
<sequence>MSSELDNEQELPQQHAVTIHDVARAAGVTIGTVSKALNGQGKLKEETRERVRAVALRLGFRPNDLAQSLLRGRSFTVGLITTDSYGRFSIPLMSGIEDALGSAQISVFLCDARDDAVREQQHINSLLAKRVDGIIVTGRRIDARVPIDVGNTNTPVLYAYAQVKEADALCLLPDEAQGARIATEHLLAHGRRRLAHITGPSYFEAVQLRQEAMRQVLKEHGLDLPGHRALAGPWQEAWGHRAVGFLLEMDPGIDGIFCGSDQIARGVVDALRERGVKVPADVAVVGFDNWEIIAAATRPALTTVDMNLHELGRIAGTRLLAMIAGEKASGIIRLPCSLIVRDSCGVHTLGTAERRKEDQGD</sequence>
<evidence type="ECO:0000313" key="5">
    <source>
        <dbReference type="EMBL" id="QBD82941.1"/>
    </source>
</evidence>
<dbReference type="CDD" id="cd06288">
    <property type="entry name" value="PBP1_sucrose_transcription_regulator"/>
    <property type="match status" value="1"/>
</dbReference>
<dbReference type="SUPFAM" id="SSF47413">
    <property type="entry name" value="lambda repressor-like DNA-binding domains"/>
    <property type="match status" value="1"/>
</dbReference>
<dbReference type="EMBL" id="CP035758">
    <property type="protein sequence ID" value="QBD82941.1"/>
    <property type="molecule type" value="Genomic_DNA"/>
</dbReference>
<dbReference type="GO" id="GO:0000976">
    <property type="term" value="F:transcription cis-regulatory region binding"/>
    <property type="evidence" value="ECO:0007669"/>
    <property type="project" value="TreeGrafter"/>
</dbReference>
<keyword evidence="2" id="KW-0238">DNA-binding</keyword>
<dbReference type="PROSITE" id="PS50932">
    <property type="entry name" value="HTH_LACI_2"/>
    <property type="match status" value="1"/>
</dbReference>
<keyword evidence="1" id="KW-0805">Transcription regulation</keyword>
<evidence type="ECO:0000313" key="6">
    <source>
        <dbReference type="Proteomes" id="UP000290365"/>
    </source>
</evidence>
<dbReference type="Pfam" id="PF00356">
    <property type="entry name" value="LacI"/>
    <property type="match status" value="1"/>
</dbReference>
<organism evidence="5 6">
    <name type="scientific">Ktedonosporobacter rubrisoli</name>
    <dbReference type="NCBI Taxonomy" id="2509675"/>
    <lineage>
        <taxon>Bacteria</taxon>
        <taxon>Bacillati</taxon>
        <taxon>Chloroflexota</taxon>
        <taxon>Ktedonobacteria</taxon>
        <taxon>Ktedonobacterales</taxon>
        <taxon>Ktedonosporobacteraceae</taxon>
        <taxon>Ktedonosporobacter</taxon>
    </lineage>
</organism>
<evidence type="ECO:0000256" key="1">
    <source>
        <dbReference type="ARBA" id="ARBA00023015"/>
    </source>
</evidence>
<dbReference type="InterPro" id="IPR000843">
    <property type="entry name" value="HTH_LacI"/>
</dbReference>
<dbReference type="Gene3D" id="1.10.260.40">
    <property type="entry name" value="lambda repressor-like DNA-binding domains"/>
    <property type="match status" value="1"/>
</dbReference>
<name>A0A4V0Z0E5_KTERU</name>
<dbReference type="CDD" id="cd01392">
    <property type="entry name" value="HTH_LacI"/>
    <property type="match status" value="1"/>
</dbReference>
<dbReference type="InterPro" id="IPR010982">
    <property type="entry name" value="Lambda_DNA-bd_dom_sf"/>
</dbReference>
<proteinExistence type="predicted"/>
<dbReference type="InterPro" id="IPR028082">
    <property type="entry name" value="Peripla_BP_I"/>
</dbReference>
<dbReference type="OrthoDB" id="156657at2"/>
<dbReference type="Gene3D" id="3.40.50.2300">
    <property type="match status" value="2"/>
</dbReference>
<dbReference type="PANTHER" id="PTHR30146">
    <property type="entry name" value="LACI-RELATED TRANSCRIPTIONAL REPRESSOR"/>
    <property type="match status" value="1"/>
</dbReference>
<dbReference type="RefSeq" id="WP_129894010.1">
    <property type="nucleotide sequence ID" value="NZ_CP035758.1"/>
</dbReference>
<dbReference type="AlphaFoldDB" id="A0A4V0Z0E5"/>
<gene>
    <name evidence="5" type="ORF">EPA93_46065</name>
</gene>
<evidence type="ECO:0000256" key="3">
    <source>
        <dbReference type="ARBA" id="ARBA00023163"/>
    </source>
</evidence>
<dbReference type="Proteomes" id="UP000290365">
    <property type="component" value="Chromosome"/>
</dbReference>
<feature type="domain" description="HTH lacI-type" evidence="4">
    <location>
        <begin position="17"/>
        <end position="71"/>
    </location>
</feature>
<keyword evidence="6" id="KW-1185">Reference proteome</keyword>
<dbReference type="SUPFAM" id="SSF53822">
    <property type="entry name" value="Periplasmic binding protein-like I"/>
    <property type="match status" value="1"/>
</dbReference>
<dbReference type="GO" id="GO:0003700">
    <property type="term" value="F:DNA-binding transcription factor activity"/>
    <property type="evidence" value="ECO:0007669"/>
    <property type="project" value="TreeGrafter"/>
</dbReference>
<evidence type="ECO:0000256" key="2">
    <source>
        <dbReference type="ARBA" id="ARBA00023125"/>
    </source>
</evidence>
<evidence type="ECO:0000259" key="4">
    <source>
        <dbReference type="PROSITE" id="PS50932"/>
    </source>
</evidence>